<feature type="region of interest" description="Disordered" evidence="1">
    <location>
        <begin position="204"/>
        <end position="229"/>
    </location>
</feature>
<comment type="caution">
    <text evidence="3">The sequence shown here is derived from an EMBL/GenBank/DDBJ whole genome shotgun (WGS) entry which is preliminary data.</text>
</comment>
<dbReference type="SUPFAM" id="SSF48371">
    <property type="entry name" value="ARM repeat"/>
    <property type="match status" value="1"/>
</dbReference>
<accession>A0AAD6QHQ1</accession>
<dbReference type="GO" id="GO:0005737">
    <property type="term" value="C:cytoplasm"/>
    <property type="evidence" value="ECO:0007669"/>
    <property type="project" value="TreeGrafter"/>
</dbReference>
<keyword evidence="4" id="KW-1185">Reference proteome</keyword>
<dbReference type="PANTHER" id="PTHR18460:SF3">
    <property type="entry name" value="TELO2-INTERACTING PROTEIN 1 HOMOLOG"/>
    <property type="match status" value="1"/>
</dbReference>
<evidence type="ECO:0000256" key="1">
    <source>
        <dbReference type="SAM" id="MobiDB-lite"/>
    </source>
</evidence>
<dbReference type="Proteomes" id="UP001164929">
    <property type="component" value="Chromosome 7"/>
</dbReference>
<dbReference type="EMBL" id="JAQIZT010000007">
    <property type="protein sequence ID" value="KAJ6990581.1"/>
    <property type="molecule type" value="Genomic_DNA"/>
</dbReference>
<name>A0AAD6QHQ1_9ROSI</name>
<dbReference type="Pfam" id="PF24181">
    <property type="entry name" value="TPR_TTI1_C"/>
    <property type="match status" value="1"/>
</dbReference>
<feature type="compositionally biased region" description="Basic and acidic residues" evidence="1">
    <location>
        <begin position="1"/>
        <end position="20"/>
    </location>
</feature>
<feature type="domain" description="TTI1 C-terminal TPR" evidence="2">
    <location>
        <begin position="66"/>
        <end position="300"/>
    </location>
</feature>
<dbReference type="PANTHER" id="PTHR18460">
    <property type="entry name" value="TEL2 INTERACTING PROTEIN 1 TTI1 FAMILY MEMBER"/>
    <property type="match status" value="1"/>
</dbReference>
<proteinExistence type="predicted"/>
<reference evidence="3" key="1">
    <citation type="journal article" date="2023" name="Mol. Ecol. Resour.">
        <title>Chromosome-level genome assembly of a triploid poplar Populus alba 'Berolinensis'.</title>
        <authorList>
            <person name="Chen S."/>
            <person name="Yu Y."/>
            <person name="Wang X."/>
            <person name="Wang S."/>
            <person name="Zhang T."/>
            <person name="Zhou Y."/>
            <person name="He R."/>
            <person name="Meng N."/>
            <person name="Wang Y."/>
            <person name="Liu W."/>
            <person name="Liu Z."/>
            <person name="Liu J."/>
            <person name="Guo Q."/>
            <person name="Huang H."/>
            <person name="Sederoff R.R."/>
            <person name="Wang G."/>
            <person name="Qu G."/>
            <person name="Chen S."/>
        </authorList>
    </citation>
    <scope>NUCLEOTIDE SEQUENCE</scope>
    <source>
        <strain evidence="3">SC-2020</strain>
    </source>
</reference>
<evidence type="ECO:0000259" key="2">
    <source>
        <dbReference type="Pfam" id="PF24181"/>
    </source>
</evidence>
<organism evidence="3 4">
    <name type="scientific">Populus alba x Populus x berolinensis</name>
    <dbReference type="NCBI Taxonomy" id="444605"/>
    <lineage>
        <taxon>Eukaryota</taxon>
        <taxon>Viridiplantae</taxon>
        <taxon>Streptophyta</taxon>
        <taxon>Embryophyta</taxon>
        <taxon>Tracheophyta</taxon>
        <taxon>Spermatophyta</taxon>
        <taxon>Magnoliopsida</taxon>
        <taxon>eudicotyledons</taxon>
        <taxon>Gunneridae</taxon>
        <taxon>Pentapetalae</taxon>
        <taxon>rosids</taxon>
        <taxon>fabids</taxon>
        <taxon>Malpighiales</taxon>
        <taxon>Salicaceae</taxon>
        <taxon>Saliceae</taxon>
        <taxon>Populus</taxon>
    </lineage>
</organism>
<dbReference type="InterPro" id="IPR052587">
    <property type="entry name" value="TELO2-interacting_protein_1"/>
</dbReference>
<feature type="region of interest" description="Disordered" evidence="1">
    <location>
        <begin position="1"/>
        <end position="27"/>
    </location>
</feature>
<sequence length="376" mass="41942">MHVKSKVSDMGKGKKLESHENSTSYYDNDIDMSDMESEQWENLLFKLNDSKRYRRTVGSIAGSCLTAAIPLLASMKQEECLVALNIVEDGIVTLAKVEEAYRHEKETKEAIEEVIRSYSLYQLQDSLDAAEEGTDENRLLPAMNKIWPFLVACVRNKNPVAVRRCLSVISSVVLICGGDFFSRRFHTDGPHFWKLLSTSPLQKKPFSKEDRTPLQLPYRSAPTSSGDSMSEISNLKVQVAVLNMVAHLSENKRSTSALQIVLKKVSGLVVGIAFSGVKGLHDASINALRGLASIDSDLIWLLLADVYYTLKKKDLPSPPISGLPQISKILPPPLSPKGYLYVQYGGQSFGFDIDYPSVETVFKKLRSQIFTNQLYI</sequence>
<dbReference type="InterPro" id="IPR057567">
    <property type="entry name" value="TPR_TTI1_C"/>
</dbReference>
<protein>
    <submittedName>
        <fullName evidence="3">TELO2-interacting protein 1</fullName>
    </submittedName>
</protein>
<dbReference type="InterPro" id="IPR016024">
    <property type="entry name" value="ARM-type_fold"/>
</dbReference>
<evidence type="ECO:0000313" key="3">
    <source>
        <dbReference type="EMBL" id="KAJ6990581.1"/>
    </source>
</evidence>
<evidence type="ECO:0000313" key="4">
    <source>
        <dbReference type="Proteomes" id="UP001164929"/>
    </source>
</evidence>
<dbReference type="AlphaFoldDB" id="A0AAD6QHQ1"/>
<gene>
    <name evidence="3" type="ORF">NC653_018979</name>
</gene>